<sequence>GRDGRGYPATTGGVGRARPGARRARGGPRAASAESRTGYGAIGQYPRRQWPTDTPARTRHLQWPERDLARPRRATVRRAADQHRARRGEAGAGRGESAARGAARGGGTAARRRRRAARHPGRPVRLRLLRCRPSPVSRATGPPPAETDTRLPAPRRQCPLAPGGDRALSRRHRRPARFRARHRPDRQGTQRRLSRRTRQSI</sequence>
<reference evidence="2" key="1">
    <citation type="submission" date="2020-02" db="EMBL/GenBank/DDBJ databases">
        <authorList>
            <person name="Meier V. D."/>
        </authorList>
    </citation>
    <scope>NUCLEOTIDE SEQUENCE</scope>
    <source>
        <strain evidence="2">AVDCRST_MAG18</strain>
    </source>
</reference>
<feature type="compositionally biased region" description="Basic residues" evidence="1">
    <location>
        <begin position="169"/>
        <end position="184"/>
    </location>
</feature>
<feature type="compositionally biased region" description="Basic and acidic residues" evidence="1">
    <location>
        <begin position="78"/>
        <end position="89"/>
    </location>
</feature>
<dbReference type="AlphaFoldDB" id="A0A6J4VEG0"/>
<feature type="compositionally biased region" description="Basic residues" evidence="1">
    <location>
        <begin position="192"/>
        <end position="201"/>
    </location>
</feature>
<evidence type="ECO:0000256" key="1">
    <source>
        <dbReference type="SAM" id="MobiDB-lite"/>
    </source>
</evidence>
<feature type="non-terminal residue" evidence="2">
    <location>
        <position position="1"/>
    </location>
</feature>
<gene>
    <name evidence="2" type="ORF">AVDCRST_MAG18-2675</name>
</gene>
<feature type="compositionally biased region" description="Basic residues" evidence="1">
    <location>
        <begin position="110"/>
        <end position="130"/>
    </location>
</feature>
<organism evidence="2">
    <name type="scientific">uncultured Thermomicrobiales bacterium</name>
    <dbReference type="NCBI Taxonomy" id="1645740"/>
    <lineage>
        <taxon>Bacteria</taxon>
        <taxon>Pseudomonadati</taxon>
        <taxon>Thermomicrobiota</taxon>
        <taxon>Thermomicrobia</taxon>
        <taxon>Thermomicrobiales</taxon>
        <taxon>environmental samples</taxon>
    </lineage>
</organism>
<protein>
    <submittedName>
        <fullName evidence="2">Uncharacterized protein</fullName>
    </submittedName>
</protein>
<feature type="non-terminal residue" evidence="2">
    <location>
        <position position="201"/>
    </location>
</feature>
<name>A0A6J4VEG0_9BACT</name>
<proteinExistence type="predicted"/>
<accession>A0A6J4VEG0</accession>
<feature type="region of interest" description="Disordered" evidence="1">
    <location>
        <begin position="1"/>
        <end position="201"/>
    </location>
</feature>
<dbReference type="EMBL" id="CADCWN010000207">
    <property type="protein sequence ID" value="CAA9577094.1"/>
    <property type="molecule type" value="Genomic_DNA"/>
</dbReference>
<evidence type="ECO:0000313" key="2">
    <source>
        <dbReference type="EMBL" id="CAA9577094.1"/>
    </source>
</evidence>